<dbReference type="Pfam" id="PF09369">
    <property type="entry name" value="MZB"/>
    <property type="match status" value="1"/>
</dbReference>
<dbReference type="Proteomes" id="UP000399805">
    <property type="component" value="Unassembled WGS sequence"/>
</dbReference>
<evidence type="ECO:0000256" key="4">
    <source>
        <dbReference type="SAM" id="MobiDB-lite"/>
    </source>
</evidence>
<dbReference type="PROSITE" id="PS51194">
    <property type="entry name" value="HELICASE_CTER"/>
    <property type="match status" value="1"/>
</dbReference>
<dbReference type="PANTHER" id="PTHR47962:SF5">
    <property type="entry name" value="ATP-DEPENDENT HELICASE LHR-RELATED"/>
    <property type="match status" value="1"/>
</dbReference>
<dbReference type="Pfam" id="PF00270">
    <property type="entry name" value="DEAD"/>
    <property type="match status" value="1"/>
</dbReference>
<dbReference type="GO" id="GO:0016887">
    <property type="term" value="F:ATP hydrolysis activity"/>
    <property type="evidence" value="ECO:0007669"/>
    <property type="project" value="TreeGrafter"/>
</dbReference>
<protein>
    <submittedName>
        <fullName evidence="7">Helicase</fullName>
    </submittedName>
</protein>
<feature type="domain" description="Helicase C-terminal" evidence="6">
    <location>
        <begin position="853"/>
        <end position="1049"/>
    </location>
</feature>
<dbReference type="Gene3D" id="3.40.50.300">
    <property type="entry name" value="P-loop containing nucleotide triphosphate hydrolases"/>
    <property type="match status" value="2"/>
</dbReference>
<dbReference type="PANTHER" id="PTHR47962">
    <property type="entry name" value="ATP-DEPENDENT HELICASE LHR-RELATED-RELATED"/>
    <property type="match status" value="1"/>
</dbReference>
<dbReference type="SMART" id="SM00490">
    <property type="entry name" value="HELICc"/>
    <property type="match status" value="1"/>
</dbReference>
<keyword evidence="7" id="KW-0347">Helicase</keyword>
<dbReference type="InterPro" id="IPR011545">
    <property type="entry name" value="DEAD/DEAH_box_helicase_dom"/>
</dbReference>
<dbReference type="InterPro" id="IPR014001">
    <property type="entry name" value="Helicase_ATP-bd"/>
</dbReference>
<feature type="region of interest" description="Disordered" evidence="4">
    <location>
        <begin position="1699"/>
        <end position="1725"/>
    </location>
</feature>
<dbReference type="Gene3D" id="3.40.960.10">
    <property type="entry name" value="VSR Endonuclease"/>
    <property type="match status" value="1"/>
</dbReference>
<evidence type="ECO:0000259" key="5">
    <source>
        <dbReference type="PROSITE" id="PS51192"/>
    </source>
</evidence>
<evidence type="ECO:0000259" key="6">
    <source>
        <dbReference type="PROSITE" id="PS51194"/>
    </source>
</evidence>
<dbReference type="GO" id="GO:0004386">
    <property type="term" value="F:helicase activity"/>
    <property type="evidence" value="ECO:0007669"/>
    <property type="project" value="UniProtKB-KW"/>
</dbReference>
<evidence type="ECO:0000256" key="3">
    <source>
        <dbReference type="SAM" id="Coils"/>
    </source>
</evidence>
<dbReference type="CDD" id="cd17923">
    <property type="entry name" value="DEXHc_Hrq1-like"/>
    <property type="match status" value="1"/>
</dbReference>
<evidence type="ECO:0000313" key="7">
    <source>
        <dbReference type="EMBL" id="VVJ19635.1"/>
    </source>
</evidence>
<accession>A0A6I8LVK7</accession>
<keyword evidence="7" id="KW-0378">Hydrolase</keyword>
<evidence type="ECO:0000256" key="1">
    <source>
        <dbReference type="ARBA" id="ARBA00022741"/>
    </source>
</evidence>
<dbReference type="InterPro" id="IPR001650">
    <property type="entry name" value="Helicase_C-like"/>
</dbReference>
<dbReference type="EMBL" id="CABVGP010000002">
    <property type="protein sequence ID" value="VVJ19635.1"/>
    <property type="molecule type" value="Genomic_DNA"/>
</dbReference>
<sequence length="1725" mass="191348">MDAFAALGEVLEDYKAFVRGFLNIRDPEILAKVQREVDNGLMWPEPWLALNPAFEPGGSVGELVDRGLLHPDNRGIFRARATSSADGQEIAFHQHQVDAIEIAARRESYVLTTGTGSGKSMAYIVPIVDRVLREGSGRGVRAIIVYPMNALANSQRGELEKFLGKVAPKVTFKRYTGQESRAERDVILARPPDILLTNYVMLELMLTRPRERTSLITSARNLSFLVLDELHTYRGRQGADVAMLIRRLRGAVGAEHLQCVGTSATLAGPGTRAAQRAEVATLASRLFGTSIPAANIVGESLRRATVGESSSHRLATRVLASPPADQDALRRDDLAIWIEQTFGLGTDDEGSLSRLPPVRLQDAAGRLAELTGTDVATCARALRETLLAGSQSRDEDGRSLFAFKLHQFIGKGDTAYVTLDRPEQRYLTTHYQRSAPQGPAGQPLFPLAFCRECGQDFLVVTRKKGGERFEPRLLGGGLGEQDNAAGLLLITEKAWPDRSSPDLLELVPDDWIVESGDDRVLDKARWPRLPKGVRVDVFGDACDDGVTAAFFETLHFCPTCKTSYESAMQSEFSRVASLGTEGRASAVSVLSQAVVRTLREAEDLDAEARKFLVFSDNRQDASLQAGHFNDFVLVGMVRSALYQAAVQQQRRFPDESLTDEDLGRRVIECLKVQIADYALNPDVEYAAKTKVIRALRESVTYRVWADLRRGWRITMPNLEQTGQLLLTYAGLDELAGDEAKWETKGQPLTGTDPATRLLIMETLLNELRRNICIESSYLTEDRYEDIKRASQEWLRAPWALTDEQGVYAATCYAGARPRAPAGIGRDLYLSGLGQFGRWLRRPDRFPHLTSRLTVKDADKLITTLLGVLATVGMLAKVEERTRRTGYRVQAGIIEWRAGDGTHRAPDPLRTNTLAGRVNPYFRRFYAETATGLAGLEAREHTAQVSPENRQDRERRFSDAELPVLYCSPTMELGVDIKSLNVVGMRNVPPTPANYAQRSGRAGRSGQPAVVLTYCATGNAHDNYYFGHSQDMVAGAVAPPRLELSNQDLVRAHAHAIWLVVIDLDLKASMTDLLDVDLPKQPLREDIVSKISGSAAKATIAISTVLSATREVTSAPWWRDDWINAAVAEAPQRFQQALERWRGLYREARAELDSANEILKNIGASEPSKRRARGQISEARAALDLLKGETDDVNQGDFYPYRYFASEGFLPGYSFPRLPLAAFIPAERKTRHGQGDYVQRPRFLAISEFGPGAFVYHEGARYEVNRVSLPTRDDGSGINVTEIKRCQACGYLHDSNGPTAHETCQYCGSGELLTMSRMMKLLAVKTRRRDRISADEEERQRAGHEITTAIRFEPYGERTSELKGTLTDRNGGLLANLSYGDTALIRRMNVGLRRRKNKTDQGYLLDTLDGKWARTADVSAADGSALPQGPDGRIQRVVPYVEDHRNALLFKLAPHIAREQRIAAMYALKRAVEAKFQLESSELAAEPMPDRTSDHAWSVLLMFEAAEGGAGVLRRLATEPDQIRRVARRAIELMHYDPDTGADLGKADHATEPCAQACYDCLLSYSNQLDHQTLDRHVVIDLLSQLTTATLTVEDSAEPDSREKLARLEEHSNGLEKQFLHFLAEGGYRLPDEAQQIVEDYYVRPDFTFLSPDGNVAIFVDGPIHDSAHQAIKDEAARAKLEDEAGWLVLRFHHEDERTSACGNPPSWQQVTTSNPTVFGTGKDTS</sequence>
<keyword evidence="8" id="KW-1185">Reference proteome</keyword>
<dbReference type="InterPro" id="IPR052511">
    <property type="entry name" value="ATP-dep_Helicase"/>
</dbReference>
<dbReference type="Pfam" id="PF00271">
    <property type="entry name" value="Helicase_C"/>
    <property type="match status" value="1"/>
</dbReference>
<dbReference type="GO" id="GO:0005524">
    <property type="term" value="F:ATP binding"/>
    <property type="evidence" value="ECO:0007669"/>
    <property type="project" value="UniProtKB-KW"/>
</dbReference>
<dbReference type="GO" id="GO:0003677">
    <property type="term" value="F:DNA binding"/>
    <property type="evidence" value="ECO:0007669"/>
    <property type="project" value="TreeGrafter"/>
</dbReference>
<dbReference type="InterPro" id="IPR027417">
    <property type="entry name" value="P-loop_NTPase"/>
</dbReference>
<dbReference type="InterPro" id="IPR018973">
    <property type="entry name" value="MZB"/>
</dbReference>
<keyword evidence="3" id="KW-0175">Coiled coil</keyword>
<dbReference type="PROSITE" id="PS51192">
    <property type="entry name" value="HELICASE_ATP_BIND_1"/>
    <property type="match status" value="1"/>
</dbReference>
<feature type="compositionally biased region" description="Polar residues" evidence="4">
    <location>
        <begin position="1705"/>
        <end position="1725"/>
    </location>
</feature>
<keyword evidence="1" id="KW-0547">Nucleotide-binding</keyword>
<dbReference type="SUPFAM" id="SSF52540">
    <property type="entry name" value="P-loop containing nucleoside triphosphate hydrolases"/>
    <property type="match status" value="1"/>
</dbReference>
<gene>
    <name evidence="7" type="ORF">AA23TX_04656</name>
</gene>
<evidence type="ECO:0000313" key="8">
    <source>
        <dbReference type="Proteomes" id="UP000399805"/>
    </source>
</evidence>
<name>A0A6I8LVK7_9PSEU</name>
<keyword evidence="2" id="KW-0067">ATP-binding</keyword>
<feature type="domain" description="Helicase ATP-binding" evidence="5">
    <location>
        <begin position="100"/>
        <end position="284"/>
    </location>
</feature>
<organism evidence="7 8">
    <name type="scientific">Amycolatopsis camponoti</name>
    <dbReference type="NCBI Taxonomy" id="2606593"/>
    <lineage>
        <taxon>Bacteria</taxon>
        <taxon>Bacillati</taxon>
        <taxon>Actinomycetota</taxon>
        <taxon>Actinomycetes</taxon>
        <taxon>Pseudonocardiales</taxon>
        <taxon>Pseudonocardiaceae</taxon>
        <taxon>Amycolatopsis</taxon>
    </lineage>
</organism>
<dbReference type="RefSeq" id="WP_155544859.1">
    <property type="nucleotide sequence ID" value="NZ_CABVGP010000002.1"/>
</dbReference>
<reference evidence="7 8" key="1">
    <citation type="submission" date="2019-09" db="EMBL/GenBank/DDBJ databases">
        <authorList>
            <person name="Leyn A S."/>
        </authorList>
    </citation>
    <scope>NUCLEOTIDE SEQUENCE [LARGE SCALE GENOMIC DNA]</scope>
    <source>
        <strain evidence="7">AA231_1</strain>
    </source>
</reference>
<proteinExistence type="predicted"/>
<dbReference type="SMART" id="SM00487">
    <property type="entry name" value="DEXDc"/>
    <property type="match status" value="1"/>
</dbReference>
<feature type="coiled-coil region" evidence="3">
    <location>
        <begin position="1137"/>
        <end position="1188"/>
    </location>
</feature>
<evidence type="ECO:0000256" key="2">
    <source>
        <dbReference type="ARBA" id="ARBA00022840"/>
    </source>
</evidence>